<reference evidence="1 3" key="1">
    <citation type="submission" date="2015-09" db="EMBL/GenBank/DDBJ databases">
        <authorList>
            <consortium name="Pathogen Informatics"/>
        </authorList>
    </citation>
    <scope>NUCLEOTIDE SEQUENCE [LARGE SCALE GENOMIC DNA]</scope>
    <source>
        <strain evidence="1 3">2789STDY5834939</strain>
    </source>
</reference>
<evidence type="ECO:0000313" key="4">
    <source>
        <dbReference type="Proteomes" id="UP000260828"/>
    </source>
</evidence>
<accession>A0A174TMD9</accession>
<evidence type="ECO:0000313" key="1">
    <source>
        <dbReference type="EMBL" id="CUQ11263.1"/>
    </source>
</evidence>
<dbReference type="Proteomes" id="UP000260828">
    <property type="component" value="Unassembled WGS sequence"/>
</dbReference>
<dbReference type="Pfam" id="PF04985">
    <property type="entry name" value="Phage_tube"/>
    <property type="match status" value="1"/>
</dbReference>
<proteinExistence type="predicted"/>
<protein>
    <submittedName>
        <fullName evidence="1">Phage major tail tube protein</fullName>
    </submittedName>
    <submittedName>
        <fullName evidence="2">Phage tail protein</fullName>
    </submittedName>
</protein>
<reference evidence="2 4" key="2">
    <citation type="submission" date="2018-08" db="EMBL/GenBank/DDBJ databases">
        <title>A genome reference for cultivated species of the human gut microbiota.</title>
        <authorList>
            <person name="Zou Y."/>
            <person name="Xue W."/>
            <person name="Luo G."/>
        </authorList>
    </citation>
    <scope>NUCLEOTIDE SEQUENCE [LARGE SCALE GENOMIC DNA]</scope>
    <source>
        <strain evidence="2 4">TF05-12AC</strain>
    </source>
</reference>
<evidence type="ECO:0000313" key="3">
    <source>
        <dbReference type="Proteomes" id="UP000095765"/>
    </source>
</evidence>
<dbReference type="Proteomes" id="UP000095765">
    <property type="component" value="Unassembled WGS sequence"/>
</dbReference>
<gene>
    <name evidence="2" type="ORF">DXC40_13000</name>
    <name evidence="1" type="ORF">ERS852551_03151</name>
</gene>
<dbReference type="InterPro" id="IPR006498">
    <property type="entry name" value="Tail_tube"/>
</dbReference>
<dbReference type="OrthoDB" id="9814992at2"/>
<organism evidence="1 3">
    <name type="scientific">Anaerotruncus colihominis</name>
    <dbReference type="NCBI Taxonomy" id="169435"/>
    <lineage>
        <taxon>Bacteria</taxon>
        <taxon>Bacillati</taxon>
        <taxon>Bacillota</taxon>
        <taxon>Clostridia</taxon>
        <taxon>Eubacteriales</taxon>
        <taxon>Oscillospiraceae</taxon>
        <taxon>Anaerotruncus</taxon>
    </lineage>
</organism>
<dbReference type="EMBL" id="QVME01000007">
    <property type="protein sequence ID" value="RGE66687.1"/>
    <property type="molecule type" value="Genomic_DNA"/>
</dbReference>
<dbReference type="RefSeq" id="WP_006873607.1">
    <property type="nucleotide sequence ID" value="NZ_CABIWA010000020.1"/>
</dbReference>
<name>A0A174TMD9_9FIRM</name>
<dbReference type="AlphaFoldDB" id="A0A174TMD9"/>
<dbReference type="EMBL" id="CZBE01000027">
    <property type="protein sequence ID" value="CUQ11263.1"/>
    <property type="molecule type" value="Genomic_DNA"/>
</dbReference>
<evidence type="ECO:0000313" key="2">
    <source>
        <dbReference type="EMBL" id="RGE66687.1"/>
    </source>
</evidence>
<sequence>MSKQAASYIQLELYEDSVNLLGIAKVKLPAITYPCVNIAGAGMMGNMEVPLYGMVDAMSMTINWLSPTQDAVRLAAPKKHQLDLRVAEEYWDVEAAEEGIWPEKYVVIVRPKSTDPGTVAPMAAADTSGEYAVYYYAAYRDGQQLWEIDKRNMKCVIMGTDYMADVRKALGK</sequence>